<evidence type="ECO:0000256" key="1">
    <source>
        <dbReference type="SAM" id="Phobius"/>
    </source>
</evidence>
<keyword evidence="1" id="KW-1133">Transmembrane helix</keyword>
<proteinExistence type="predicted"/>
<sequence>MSLDTIADTLTAALPILIVTAMPVLATTAGVGLWWLRYRSQPADDPYNVDDYRQPATVRVRTHHTDIDAPTQVIRRALPDAGAPIYAELSARHTAQQWLRELGEPHLTGATR</sequence>
<gene>
    <name evidence="2" type="ORF">DKT68_08520</name>
</gene>
<dbReference type="AlphaFoldDB" id="A0A317DCV2"/>
<evidence type="ECO:0000313" key="2">
    <source>
        <dbReference type="EMBL" id="PWR10593.1"/>
    </source>
</evidence>
<dbReference type="Proteomes" id="UP000245410">
    <property type="component" value="Unassembled WGS sequence"/>
</dbReference>
<organism evidence="2 3">
    <name type="scientific">Micromonospora acroterricola</name>
    <dbReference type="NCBI Taxonomy" id="2202421"/>
    <lineage>
        <taxon>Bacteria</taxon>
        <taxon>Bacillati</taxon>
        <taxon>Actinomycetota</taxon>
        <taxon>Actinomycetes</taxon>
        <taxon>Micromonosporales</taxon>
        <taxon>Micromonosporaceae</taxon>
        <taxon>Micromonospora</taxon>
    </lineage>
</organism>
<reference evidence="2 3" key="1">
    <citation type="submission" date="2018-05" db="EMBL/GenBank/DDBJ databases">
        <title>Micromonospora atacamensis sp. nov., a novel actinobacteria isolated from high altitude Atacama Desert soil.</title>
        <authorList>
            <person name="Carro L."/>
            <person name="Golinska P."/>
            <person name="Klenk H.-P."/>
            <person name="Goodfellow M."/>
        </authorList>
    </citation>
    <scope>NUCLEOTIDE SEQUENCE [LARGE SCALE GENOMIC DNA]</scope>
    <source>
        <strain evidence="2 3">5R2A7</strain>
    </source>
</reference>
<comment type="caution">
    <text evidence="2">The sequence shown here is derived from an EMBL/GenBank/DDBJ whole genome shotgun (WGS) entry which is preliminary data.</text>
</comment>
<feature type="transmembrane region" description="Helical" evidence="1">
    <location>
        <begin position="12"/>
        <end position="36"/>
    </location>
</feature>
<accession>A0A317DCV2</accession>
<dbReference type="RefSeq" id="WP_109816874.1">
    <property type="nucleotide sequence ID" value="NZ_QGKR01000152.1"/>
</dbReference>
<dbReference type="EMBL" id="QGKR01000152">
    <property type="protein sequence ID" value="PWR10593.1"/>
    <property type="molecule type" value="Genomic_DNA"/>
</dbReference>
<keyword evidence="1" id="KW-0472">Membrane</keyword>
<evidence type="ECO:0000313" key="3">
    <source>
        <dbReference type="Proteomes" id="UP000245410"/>
    </source>
</evidence>
<keyword evidence="3" id="KW-1185">Reference proteome</keyword>
<keyword evidence="1" id="KW-0812">Transmembrane</keyword>
<protein>
    <submittedName>
        <fullName evidence="2">Uncharacterized protein</fullName>
    </submittedName>
</protein>
<name>A0A317DCV2_9ACTN</name>